<dbReference type="Proteomes" id="UP001172142">
    <property type="component" value="Unassembled WGS sequence"/>
</dbReference>
<dbReference type="EMBL" id="JAUJWU010000001">
    <property type="protein sequence ID" value="MDN7244079.1"/>
    <property type="molecule type" value="Genomic_DNA"/>
</dbReference>
<dbReference type="RefSeq" id="WP_301854631.1">
    <property type="nucleotide sequence ID" value="NZ_JAUJWU010000001.1"/>
</dbReference>
<sequence length="401" mass="44317">MPNNNWDDERIESLLRDFPTIQDERPKEEVYNRLARKTPARKKNKQWLPLLVAVLAFITIGILVASILSQSGINTAQNEMSTESGAEQSAESSAELAEDKSIQEEAATGNADSADTNTFAVEEGVEATRTSVYKEDLAGHTLFTIGFTENAYVIPLSFLIPNEQIAEDLGMENPNTVELYNYYASHLDEQALGFDEYHPYLGTITMEAEGAQHVLPNDHQYDLASASIGVYIASLQETFRDAGQVAVLNEDGSPAEFNQIGPMEPVITDVKNVAFYAYTTAAGNTYLVPGYGMPLETATEAFESMTASPNDFQKSTLPEGLDFTVSEMDDVVQIEFEEPFDLEAMEDLDAKRMIESLSLTAKAYGKRVQLVNVKQSEWLGFDLTQPLDTPVSANKTPWTIK</sequence>
<keyword evidence="2" id="KW-0472">Membrane</keyword>
<keyword evidence="2" id="KW-0812">Transmembrane</keyword>
<name>A0ABT8N875_9BACL</name>
<reference evidence="3 4" key="1">
    <citation type="submission" date="2023-07" db="EMBL/GenBank/DDBJ databases">
        <title>Novel species in genus Planococcus.</title>
        <authorList>
            <person name="Ning S."/>
        </authorList>
    </citation>
    <scope>NUCLEOTIDE SEQUENCE [LARGE SCALE GENOMIC DNA]</scope>
    <source>
        <strain evidence="3 4">N017</strain>
    </source>
</reference>
<feature type="region of interest" description="Disordered" evidence="1">
    <location>
        <begin position="79"/>
        <end position="117"/>
    </location>
</feature>
<gene>
    <name evidence="3" type="ORF">QWY13_01150</name>
</gene>
<evidence type="ECO:0000256" key="1">
    <source>
        <dbReference type="SAM" id="MobiDB-lite"/>
    </source>
</evidence>
<feature type="compositionally biased region" description="Low complexity" evidence="1">
    <location>
        <begin position="81"/>
        <end position="95"/>
    </location>
</feature>
<evidence type="ECO:0000256" key="2">
    <source>
        <dbReference type="SAM" id="Phobius"/>
    </source>
</evidence>
<organism evidence="3 4">
    <name type="scientific">Planococcus shenhongbingii</name>
    <dbReference type="NCBI Taxonomy" id="3058398"/>
    <lineage>
        <taxon>Bacteria</taxon>
        <taxon>Bacillati</taxon>
        <taxon>Bacillota</taxon>
        <taxon>Bacilli</taxon>
        <taxon>Bacillales</taxon>
        <taxon>Caryophanaceae</taxon>
        <taxon>Planococcus</taxon>
    </lineage>
</organism>
<protein>
    <submittedName>
        <fullName evidence="3">Uncharacterized protein</fullName>
    </submittedName>
</protein>
<evidence type="ECO:0000313" key="4">
    <source>
        <dbReference type="Proteomes" id="UP001172142"/>
    </source>
</evidence>
<keyword evidence="4" id="KW-1185">Reference proteome</keyword>
<evidence type="ECO:0000313" key="3">
    <source>
        <dbReference type="EMBL" id="MDN7244079.1"/>
    </source>
</evidence>
<feature type="transmembrane region" description="Helical" evidence="2">
    <location>
        <begin position="47"/>
        <end position="68"/>
    </location>
</feature>
<keyword evidence="2" id="KW-1133">Transmembrane helix</keyword>
<proteinExistence type="predicted"/>
<comment type="caution">
    <text evidence="3">The sequence shown here is derived from an EMBL/GenBank/DDBJ whole genome shotgun (WGS) entry which is preliminary data.</text>
</comment>
<accession>A0ABT8N875</accession>